<name>A0A239PYX8_9RHOB</name>
<keyword evidence="3" id="KW-0238">DNA-binding</keyword>
<evidence type="ECO:0000256" key="5">
    <source>
        <dbReference type="SAM" id="MobiDB-lite"/>
    </source>
</evidence>
<proteinExistence type="inferred from homology"/>
<dbReference type="GO" id="GO:0043565">
    <property type="term" value="F:sequence-specific DNA binding"/>
    <property type="evidence" value="ECO:0007669"/>
    <property type="project" value="TreeGrafter"/>
</dbReference>
<dbReference type="GO" id="GO:0003700">
    <property type="term" value="F:DNA-binding transcription factor activity"/>
    <property type="evidence" value="ECO:0007669"/>
    <property type="project" value="InterPro"/>
</dbReference>
<sequence length="326" mass="36243">MLSRSNTPEIKNLRAFVEAARFESFTQAAIELDLTQGAISKQVRELETQLRVALFERVKRRIVLTEAGRRFLPEAREVISRLEHAAYDVMALEGTKQVLSIASLPTFGTRWLIPRLSRFTRLHPGLQINVASRDQPFDFENEPFDLAIHYGAPVWPRAQCSYLCSEQVIPVMSSTLATSLGLKTLEQRQELLMSADRPPLLHLTGRPTMWSQWFARQGDTGVNALQGQRYDQFSFIISAVLAGLGIALVPTYLIEPELAEGSLCLLARAPMQTAMSYHVAVPLGRAQSELCLSFQAWLQGEVGNQPASPPEPAPRHDAIADGHITG</sequence>
<evidence type="ECO:0000313" key="7">
    <source>
        <dbReference type="EMBL" id="SNT75539.1"/>
    </source>
</evidence>
<dbReference type="InterPro" id="IPR036388">
    <property type="entry name" value="WH-like_DNA-bd_sf"/>
</dbReference>
<evidence type="ECO:0000259" key="6">
    <source>
        <dbReference type="PROSITE" id="PS50931"/>
    </source>
</evidence>
<dbReference type="EMBL" id="FZQB01000011">
    <property type="protein sequence ID" value="SNT75539.1"/>
    <property type="molecule type" value="Genomic_DNA"/>
</dbReference>
<dbReference type="RefSeq" id="WP_089345098.1">
    <property type="nucleotide sequence ID" value="NZ_CP067131.1"/>
</dbReference>
<comment type="similarity">
    <text evidence="1">Belongs to the LysR transcriptional regulatory family.</text>
</comment>
<dbReference type="Pfam" id="PF03466">
    <property type="entry name" value="LysR_substrate"/>
    <property type="match status" value="1"/>
</dbReference>
<evidence type="ECO:0000313" key="8">
    <source>
        <dbReference type="Proteomes" id="UP000198307"/>
    </source>
</evidence>
<dbReference type="PRINTS" id="PR00039">
    <property type="entry name" value="HTHLYSR"/>
</dbReference>
<evidence type="ECO:0000256" key="2">
    <source>
        <dbReference type="ARBA" id="ARBA00023015"/>
    </source>
</evidence>
<evidence type="ECO:0000256" key="3">
    <source>
        <dbReference type="ARBA" id="ARBA00023125"/>
    </source>
</evidence>
<organism evidence="7 8">
    <name type="scientific">Paracoccus seriniphilus</name>
    <dbReference type="NCBI Taxonomy" id="184748"/>
    <lineage>
        <taxon>Bacteria</taxon>
        <taxon>Pseudomonadati</taxon>
        <taxon>Pseudomonadota</taxon>
        <taxon>Alphaproteobacteria</taxon>
        <taxon>Rhodobacterales</taxon>
        <taxon>Paracoccaceae</taxon>
        <taxon>Paracoccus</taxon>
    </lineage>
</organism>
<dbReference type="InterPro" id="IPR036390">
    <property type="entry name" value="WH_DNA-bd_sf"/>
</dbReference>
<dbReference type="Gene3D" id="1.10.10.10">
    <property type="entry name" value="Winged helix-like DNA-binding domain superfamily/Winged helix DNA-binding domain"/>
    <property type="match status" value="1"/>
</dbReference>
<dbReference type="Gene3D" id="3.40.190.10">
    <property type="entry name" value="Periplasmic binding protein-like II"/>
    <property type="match status" value="2"/>
</dbReference>
<dbReference type="FunFam" id="1.10.10.10:FF:000001">
    <property type="entry name" value="LysR family transcriptional regulator"/>
    <property type="match status" value="1"/>
</dbReference>
<dbReference type="SUPFAM" id="SSF46785">
    <property type="entry name" value="Winged helix' DNA-binding domain"/>
    <property type="match status" value="1"/>
</dbReference>
<dbReference type="InterPro" id="IPR005119">
    <property type="entry name" value="LysR_subst-bd"/>
</dbReference>
<dbReference type="InterPro" id="IPR000847">
    <property type="entry name" value="LysR_HTH_N"/>
</dbReference>
<dbReference type="AlphaFoldDB" id="A0A239PYX8"/>
<dbReference type="SUPFAM" id="SSF53850">
    <property type="entry name" value="Periplasmic binding protein-like II"/>
    <property type="match status" value="1"/>
</dbReference>
<evidence type="ECO:0000256" key="4">
    <source>
        <dbReference type="ARBA" id="ARBA00023163"/>
    </source>
</evidence>
<feature type="domain" description="HTH lysR-type" evidence="6">
    <location>
        <begin position="8"/>
        <end position="65"/>
    </location>
</feature>
<keyword evidence="4" id="KW-0804">Transcription</keyword>
<reference evidence="7 8" key="1">
    <citation type="submission" date="2017-07" db="EMBL/GenBank/DDBJ databases">
        <authorList>
            <person name="Sun Z.S."/>
            <person name="Albrecht U."/>
            <person name="Echele G."/>
            <person name="Lee C.C."/>
        </authorList>
    </citation>
    <scope>NUCLEOTIDE SEQUENCE [LARGE SCALE GENOMIC DNA]</scope>
    <source>
        <strain evidence="7 8">DSM 14827</strain>
    </source>
</reference>
<dbReference type="Pfam" id="PF00126">
    <property type="entry name" value="HTH_1"/>
    <property type="match status" value="1"/>
</dbReference>
<gene>
    <name evidence="7" type="ORF">SAMN05444959_11196</name>
</gene>
<dbReference type="InterPro" id="IPR058163">
    <property type="entry name" value="LysR-type_TF_proteobact-type"/>
</dbReference>
<dbReference type="PANTHER" id="PTHR30537:SF26">
    <property type="entry name" value="GLYCINE CLEAVAGE SYSTEM TRANSCRIPTIONAL ACTIVATOR"/>
    <property type="match status" value="1"/>
</dbReference>
<dbReference type="GO" id="GO:0006351">
    <property type="term" value="P:DNA-templated transcription"/>
    <property type="evidence" value="ECO:0007669"/>
    <property type="project" value="TreeGrafter"/>
</dbReference>
<dbReference type="PANTHER" id="PTHR30537">
    <property type="entry name" value="HTH-TYPE TRANSCRIPTIONAL REGULATOR"/>
    <property type="match status" value="1"/>
</dbReference>
<feature type="region of interest" description="Disordered" evidence="5">
    <location>
        <begin position="303"/>
        <end position="326"/>
    </location>
</feature>
<evidence type="ECO:0000256" key="1">
    <source>
        <dbReference type="ARBA" id="ARBA00009437"/>
    </source>
</evidence>
<dbReference type="Proteomes" id="UP000198307">
    <property type="component" value="Unassembled WGS sequence"/>
</dbReference>
<dbReference type="PROSITE" id="PS50931">
    <property type="entry name" value="HTH_LYSR"/>
    <property type="match status" value="1"/>
</dbReference>
<keyword evidence="2" id="KW-0805">Transcription regulation</keyword>
<protein>
    <submittedName>
        <fullName evidence="7">Transcriptional regulator, LysR family</fullName>
    </submittedName>
</protein>
<dbReference type="OrthoDB" id="5526340at2"/>
<keyword evidence="8" id="KW-1185">Reference proteome</keyword>
<accession>A0A239PYX8</accession>